<feature type="transmembrane region" description="Helical" evidence="9">
    <location>
        <begin position="187"/>
        <end position="208"/>
    </location>
</feature>
<comment type="similarity">
    <text evidence="2 10">Belongs to the binding-protein-dependent transport system permease family. CysTW subfamily.</text>
</comment>
<dbReference type="InterPro" id="IPR035906">
    <property type="entry name" value="MetI-like_sf"/>
</dbReference>
<evidence type="ECO:0000256" key="5">
    <source>
        <dbReference type="ARBA" id="ARBA00022505"/>
    </source>
</evidence>
<dbReference type="PANTHER" id="PTHR30183">
    <property type="entry name" value="MOLYBDENUM TRANSPORT SYSTEM PERMEASE PROTEIN MODB"/>
    <property type="match status" value="1"/>
</dbReference>
<feature type="transmembrane region" description="Helical" evidence="9">
    <location>
        <begin position="245"/>
        <end position="264"/>
    </location>
</feature>
<comment type="subcellular location">
    <subcellularLocation>
        <location evidence="1 9">Cell membrane</location>
        <topology evidence="1 9">Multi-pass membrane protein</topology>
    </subcellularLocation>
</comment>
<evidence type="ECO:0000256" key="10">
    <source>
        <dbReference type="RuleBase" id="RU365097"/>
    </source>
</evidence>
<dbReference type="AlphaFoldDB" id="A0A4Y3KLL6"/>
<proteinExistence type="inferred from homology"/>
<evidence type="ECO:0000256" key="1">
    <source>
        <dbReference type="ARBA" id="ARBA00004651"/>
    </source>
</evidence>
<evidence type="ECO:0000256" key="8">
    <source>
        <dbReference type="ARBA" id="ARBA00023136"/>
    </source>
</evidence>
<feature type="transmembrane region" description="Helical" evidence="9">
    <location>
        <begin position="96"/>
        <end position="117"/>
    </location>
</feature>
<comment type="caution">
    <text evidence="12">The sequence shown here is derived from an EMBL/GenBank/DDBJ whole genome shotgun (WGS) entry which is preliminary data.</text>
</comment>
<dbReference type="InterPro" id="IPR006469">
    <property type="entry name" value="NifC_ABC_porter"/>
</dbReference>
<accession>A0A4Y3KLL6</accession>
<evidence type="ECO:0000256" key="6">
    <source>
        <dbReference type="ARBA" id="ARBA00022692"/>
    </source>
</evidence>
<dbReference type="SUPFAM" id="SSF161098">
    <property type="entry name" value="MetI-like"/>
    <property type="match status" value="1"/>
</dbReference>
<evidence type="ECO:0000313" key="13">
    <source>
        <dbReference type="Proteomes" id="UP000320461"/>
    </source>
</evidence>
<dbReference type="PROSITE" id="PS50928">
    <property type="entry name" value="ABC_TM1"/>
    <property type="match status" value="1"/>
</dbReference>
<keyword evidence="3 9" id="KW-0813">Transport</keyword>
<evidence type="ECO:0000256" key="4">
    <source>
        <dbReference type="ARBA" id="ARBA00022475"/>
    </source>
</evidence>
<organism evidence="12 13">
    <name type="scientific">Cellulomonas gelida</name>
    <dbReference type="NCBI Taxonomy" id="1712"/>
    <lineage>
        <taxon>Bacteria</taxon>
        <taxon>Bacillati</taxon>
        <taxon>Actinomycetota</taxon>
        <taxon>Actinomycetes</taxon>
        <taxon>Micrococcales</taxon>
        <taxon>Cellulomonadaceae</taxon>
        <taxon>Cellulomonas</taxon>
    </lineage>
</organism>
<protein>
    <recommendedName>
        <fullName evidence="10">Molybdenum transport system permease</fullName>
    </recommendedName>
</protein>
<dbReference type="Pfam" id="PF00528">
    <property type="entry name" value="BPD_transp_1"/>
    <property type="match status" value="1"/>
</dbReference>
<keyword evidence="13" id="KW-1185">Reference proteome</keyword>
<reference evidence="12 13" key="1">
    <citation type="submission" date="2019-06" db="EMBL/GenBank/DDBJ databases">
        <title>Whole genome shotgun sequence of Cellulomonas gelida NBRC 3748.</title>
        <authorList>
            <person name="Hosoyama A."/>
            <person name="Uohara A."/>
            <person name="Ohji S."/>
            <person name="Ichikawa N."/>
        </authorList>
    </citation>
    <scope>NUCLEOTIDE SEQUENCE [LARGE SCALE GENOMIC DNA]</scope>
    <source>
        <strain evidence="12 13">NBRC 3748</strain>
    </source>
</reference>
<keyword evidence="4 10" id="KW-1003">Cell membrane</keyword>
<dbReference type="GO" id="GO:0005886">
    <property type="term" value="C:plasma membrane"/>
    <property type="evidence" value="ECO:0007669"/>
    <property type="project" value="UniProtKB-SubCell"/>
</dbReference>
<comment type="function">
    <text evidence="10">Part of the binding-protein-dependent transport system for molybdenum; probably responsible for the translocation of the substrate across the membrane.</text>
</comment>
<feature type="transmembrane region" description="Helical" evidence="9">
    <location>
        <begin position="17"/>
        <end position="38"/>
    </location>
</feature>
<evidence type="ECO:0000259" key="11">
    <source>
        <dbReference type="PROSITE" id="PS50928"/>
    </source>
</evidence>
<name>A0A4Y3KLL6_9CELL</name>
<feature type="domain" description="ABC transmembrane type-1" evidence="11">
    <location>
        <begin position="58"/>
        <end position="264"/>
    </location>
</feature>
<keyword evidence="8 9" id="KW-0472">Membrane</keyword>
<dbReference type="InterPro" id="IPR000515">
    <property type="entry name" value="MetI-like"/>
</dbReference>
<dbReference type="PANTHER" id="PTHR30183:SF3">
    <property type="entry name" value="MOLYBDENUM TRANSPORT SYSTEM PERMEASE PROTEIN MODB"/>
    <property type="match status" value="1"/>
</dbReference>
<evidence type="ECO:0000256" key="9">
    <source>
        <dbReference type="RuleBase" id="RU363032"/>
    </source>
</evidence>
<dbReference type="InterPro" id="IPR011867">
    <property type="entry name" value="ModB_ABC"/>
</dbReference>
<dbReference type="EMBL" id="BJLQ01000010">
    <property type="protein sequence ID" value="GEA84025.1"/>
    <property type="molecule type" value="Genomic_DNA"/>
</dbReference>
<feature type="transmembrane region" description="Helical" evidence="9">
    <location>
        <begin position="58"/>
        <end position="84"/>
    </location>
</feature>
<dbReference type="Gene3D" id="1.10.3720.10">
    <property type="entry name" value="MetI-like"/>
    <property type="match status" value="1"/>
</dbReference>
<dbReference type="GO" id="GO:0015098">
    <property type="term" value="F:molybdate ion transmembrane transporter activity"/>
    <property type="evidence" value="ECO:0007669"/>
    <property type="project" value="UniProtKB-UniRule"/>
</dbReference>
<dbReference type="RefSeq" id="WP_082156140.1">
    <property type="nucleotide sequence ID" value="NZ_BJLQ01000010.1"/>
</dbReference>
<dbReference type="NCBIfam" id="TIGR01581">
    <property type="entry name" value="Mo_ABC_porter"/>
    <property type="match status" value="1"/>
</dbReference>
<keyword evidence="5 10" id="KW-0500">Molybdenum</keyword>
<evidence type="ECO:0000256" key="7">
    <source>
        <dbReference type="ARBA" id="ARBA00022989"/>
    </source>
</evidence>
<evidence type="ECO:0000256" key="2">
    <source>
        <dbReference type="ARBA" id="ARBA00007069"/>
    </source>
</evidence>
<dbReference type="Proteomes" id="UP000320461">
    <property type="component" value="Unassembled WGS sequence"/>
</dbReference>
<feature type="transmembrane region" description="Helical" evidence="9">
    <location>
        <begin position="129"/>
        <end position="158"/>
    </location>
</feature>
<dbReference type="CDD" id="cd06261">
    <property type="entry name" value="TM_PBP2"/>
    <property type="match status" value="1"/>
</dbReference>
<sequence>MTPRGIDVRPTTSAPRLLWVPAALAVALLVLPVVALVVRADWSTLPADVTSTAARQALALSLGTSLVATACCLLLGVPLALLLARASGWGADVLRALVTLPLVLPPTVGGIALLYLLGRRGLVGRSLDAWFGVTIPFTTTAVVIAQVFVAMPFLVLGLEGALRTSGTRYETVAATLGAGRWTTLRRVTLPLAAPGLLAGTVLCFARALGEFGATALFAGNTPGVTQTMPLAIYAAFNGAGVTQGAAVALSLLLVVAAVAVLLVARAWRPGRMGSA</sequence>
<evidence type="ECO:0000313" key="12">
    <source>
        <dbReference type="EMBL" id="GEA84025.1"/>
    </source>
</evidence>
<gene>
    <name evidence="12" type="ORF">CGE01nite_12760</name>
</gene>
<evidence type="ECO:0000256" key="3">
    <source>
        <dbReference type="ARBA" id="ARBA00022448"/>
    </source>
</evidence>
<keyword evidence="7 9" id="KW-1133">Transmembrane helix</keyword>
<dbReference type="NCBIfam" id="TIGR02141">
    <property type="entry name" value="modB_ABC"/>
    <property type="match status" value="1"/>
</dbReference>
<keyword evidence="6 9" id="KW-0812">Transmembrane</keyword>